<keyword evidence="3" id="KW-0233">DNA recombination</keyword>
<dbReference type="Gene3D" id="1.10.443.10">
    <property type="entry name" value="Intergrase catalytic core"/>
    <property type="match status" value="1"/>
</dbReference>
<dbReference type="InterPro" id="IPR002104">
    <property type="entry name" value="Integrase_catalytic"/>
</dbReference>
<evidence type="ECO:0000259" key="4">
    <source>
        <dbReference type="PROSITE" id="PS51898"/>
    </source>
</evidence>
<dbReference type="InterPro" id="IPR038488">
    <property type="entry name" value="Integrase_DNA-bd_sf"/>
</dbReference>
<comment type="similarity">
    <text evidence="1">Belongs to the 'phage' integrase family.</text>
</comment>
<dbReference type="InterPro" id="IPR013762">
    <property type="entry name" value="Integrase-like_cat_sf"/>
</dbReference>
<gene>
    <name evidence="5" type="ORF">HCU74_05555</name>
</gene>
<comment type="caution">
    <text evidence="5">The sequence shown here is derived from an EMBL/GenBank/DDBJ whole genome shotgun (WGS) entry which is preliminary data.</text>
</comment>
<dbReference type="Pfam" id="PF13356">
    <property type="entry name" value="Arm-DNA-bind_3"/>
    <property type="match status" value="1"/>
</dbReference>
<evidence type="ECO:0000256" key="3">
    <source>
        <dbReference type="ARBA" id="ARBA00023172"/>
    </source>
</evidence>
<protein>
    <submittedName>
        <fullName evidence="5">Integrase family protein</fullName>
    </submittedName>
</protein>
<dbReference type="PANTHER" id="PTHR30629:SF6">
    <property type="entry name" value="PROPHAGE INTEGRASE INTA-RELATED"/>
    <property type="match status" value="1"/>
</dbReference>
<evidence type="ECO:0000313" key="5">
    <source>
        <dbReference type="EMBL" id="NKI16885.1"/>
    </source>
</evidence>
<accession>A0ABX1GCL1</accession>
<feature type="domain" description="Tyr recombinase" evidence="4">
    <location>
        <begin position="236"/>
        <end position="407"/>
    </location>
</feature>
<evidence type="ECO:0000313" key="6">
    <source>
        <dbReference type="Proteomes" id="UP000765845"/>
    </source>
</evidence>
<organism evidence="5 6">
    <name type="scientific">Spongiibacter thalassae</name>
    <dbReference type="NCBI Taxonomy" id="2721624"/>
    <lineage>
        <taxon>Bacteria</taxon>
        <taxon>Pseudomonadati</taxon>
        <taxon>Pseudomonadota</taxon>
        <taxon>Gammaproteobacteria</taxon>
        <taxon>Cellvibrionales</taxon>
        <taxon>Spongiibacteraceae</taxon>
        <taxon>Spongiibacter</taxon>
    </lineage>
</organism>
<dbReference type="RefSeq" id="WP_168449429.1">
    <property type="nucleotide sequence ID" value="NZ_JAAWWK010000002.1"/>
</dbReference>
<sequence length="436" mass="49545">MEKIVNFTAKRVSEFSCPPGKFQEIFWDADPKAPGLGVRIRGKGRPTYVFQSRFQKRSLRMAIGTIDTWTIPEARRRARELQSLIDLGRDPRVVKAETITNDIQARALSKLEGMTVGEAWQTYLEERRPFWSESHYNSHLALSQAGGARRKRSKELTRQGPLYPLLGLKLVDVDSGSLKTWAAQEAKVRPSSSRLALRVFKAFLRWCAEQEGYRGKVDAEAASGKRINEIVGSAPARRDALRREQLAEWFNHVREIQNPVVSGYLQCLLLTGVRREEMAKLKWSDVDFRWHTIHFSDKVDEFGKEIPLTPYVESILLSLPRRNEWVFSSPTSRSGRIVDPKKAHQTACARAGVSLTIHGLRRSFKSLAEWLDIPAGVTAQIMGHKPSATAEKHYTVRPVDLLRVHHTAFESWVLNNAGVEFEPNNEKPTLKAVSQR</sequence>
<dbReference type="InterPro" id="IPR025166">
    <property type="entry name" value="Integrase_DNA_bind_dom"/>
</dbReference>
<evidence type="ECO:0000256" key="1">
    <source>
        <dbReference type="ARBA" id="ARBA00008857"/>
    </source>
</evidence>
<dbReference type="Proteomes" id="UP000765845">
    <property type="component" value="Unassembled WGS sequence"/>
</dbReference>
<keyword evidence="6" id="KW-1185">Reference proteome</keyword>
<name>A0ABX1GCL1_9GAMM</name>
<reference evidence="5 6" key="1">
    <citation type="submission" date="2020-04" db="EMBL/GenBank/DDBJ databases">
        <authorList>
            <person name="Yoon J."/>
        </authorList>
    </citation>
    <scope>NUCLEOTIDE SEQUENCE [LARGE SCALE GENOMIC DNA]</scope>
    <source>
        <strain evidence="5 6">KMU-166</strain>
    </source>
</reference>
<dbReference type="PANTHER" id="PTHR30629">
    <property type="entry name" value="PROPHAGE INTEGRASE"/>
    <property type="match status" value="1"/>
</dbReference>
<dbReference type="SUPFAM" id="SSF56349">
    <property type="entry name" value="DNA breaking-rejoining enzymes"/>
    <property type="match status" value="1"/>
</dbReference>
<dbReference type="Pfam" id="PF00589">
    <property type="entry name" value="Phage_integrase"/>
    <property type="match status" value="1"/>
</dbReference>
<dbReference type="PROSITE" id="PS51898">
    <property type="entry name" value="TYR_RECOMBINASE"/>
    <property type="match status" value="1"/>
</dbReference>
<dbReference type="EMBL" id="JAAWWK010000002">
    <property type="protein sequence ID" value="NKI16885.1"/>
    <property type="molecule type" value="Genomic_DNA"/>
</dbReference>
<dbReference type="Gene3D" id="3.30.160.390">
    <property type="entry name" value="Integrase, DNA-binding domain"/>
    <property type="match status" value="1"/>
</dbReference>
<evidence type="ECO:0000256" key="2">
    <source>
        <dbReference type="ARBA" id="ARBA00022908"/>
    </source>
</evidence>
<proteinExistence type="inferred from homology"/>
<keyword evidence="2" id="KW-0229">DNA integration</keyword>
<dbReference type="InterPro" id="IPR011010">
    <property type="entry name" value="DNA_brk_join_enz"/>
</dbReference>
<dbReference type="InterPro" id="IPR050808">
    <property type="entry name" value="Phage_Integrase"/>
</dbReference>